<proteinExistence type="predicted"/>
<name>A0A8W8NIX9_MAGGI</name>
<keyword evidence="2" id="KW-1185">Reference proteome</keyword>
<organism evidence="1 2">
    <name type="scientific">Magallana gigas</name>
    <name type="common">Pacific oyster</name>
    <name type="synonym">Crassostrea gigas</name>
    <dbReference type="NCBI Taxonomy" id="29159"/>
    <lineage>
        <taxon>Eukaryota</taxon>
        <taxon>Metazoa</taxon>
        <taxon>Spiralia</taxon>
        <taxon>Lophotrochozoa</taxon>
        <taxon>Mollusca</taxon>
        <taxon>Bivalvia</taxon>
        <taxon>Autobranchia</taxon>
        <taxon>Pteriomorphia</taxon>
        <taxon>Ostreida</taxon>
        <taxon>Ostreoidea</taxon>
        <taxon>Ostreidae</taxon>
        <taxon>Magallana</taxon>
    </lineage>
</organism>
<evidence type="ECO:0000313" key="2">
    <source>
        <dbReference type="Proteomes" id="UP000005408"/>
    </source>
</evidence>
<evidence type="ECO:0000313" key="1">
    <source>
        <dbReference type="EnsemblMetazoa" id="G5977.1:cds"/>
    </source>
</evidence>
<reference evidence="1" key="1">
    <citation type="submission" date="2022-08" db="UniProtKB">
        <authorList>
            <consortium name="EnsemblMetazoa"/>
        </authorList>
    </citation>
    <scope>IDENTIFICATION</scope>
    <source>
        <strain evidence="1">05x7-T-G4-1.051#20</strain>
    </source>
</reference>
<dbReference type="AlphaFoldDB" id="A0A8W8NIX9"/>
<dbReference type="Proteomes" id="UP000005408">
    <property type="component" value="Unassembled WGS sequence"/>
</dbReference>
<sequence length="144" mass="16404">MLSTSKLLDDPHSPVSWIEGYSAEDIATMQREDADIGIVRTWLEKDENPTKLMLGREVIQPVHLITKNIPGHLSPQTADEWIADLSLRLAEAHACARQNLKQTQHRQKRDYDLRVVEHHYSEGDLVYKLDSTTKFGQSQKLSTG</sequence>
<dbReference type="EnsemblMetazoa" id="G5977.1">
    <property type="protein sequence ID" value="G5977.1:cds"/>
    <property type="gene ID" value="G5977"/>
</dbReference>
<protein>
    <submittedName>
        <fullName evidence="1">Uncharacterized protein</fullName>
    </submittedName>
</protein>
<accession>A0A8W8NIX9</accession>